<dbReference type="InterPro" id="IPR013085">
    <property type="entry name" value="U1-CZ_Znf_C2H2"/>
</dbReference>
<dbReference type="Pfam" id="PF06220">
    <property type="entry name" value="zf-U1"/>
    <property type="match status" value="1"/>
</dbReference>
<evidence type="ECO:0000256" key="7">
    <source>
        <dbReference type="SAM" id="MobiDB-lite"/>
    </source>
</evidence>
<dbReference type="PROSITE" id="PS50171">
    <property type="entry name" value="ZF_MATRIN"/>
    <property type="match status" value="1"/>
</dbReference>
<proteinExistence type="predicted"/>
<dbReference type="PANTHER" id="PTHR13173:SF10">
    <property type="entry name" value="WW DOMAIN-BINDING PROTEIN 4"/>
    <property type="match status" value="1"/>
</dbReference>
<feature type="region of interest" description="Disordered" evidence="7">
    <location>
        <begin position="421"/>
        <end position="451"/>
    </location>
</feature>
<sequence length="451" mass="50926">MSSQQQKRRAPWQNVERHYCAVCNAWMGSDRQSIMLHENGKKHQQNAERALLEKRKEKKEEEEASNFLADSLRQMEQAALQATGMSGQPTSQPLPVHSYPLHRPIPQHVTSSAPTPGPPPKQNSQHPKQNANDKQQLKEWQARKKQKEELEKKRKQHQDGDYDQQHSQPAYKRHKISPGEGHYSVDGDDRKTYMEAQVFFGLLEVDMPVQLWTGSNLATPQEKRLPANSLYWKNALVLSVRQPISDKDQTTGVTGSIEPVPIIQVTYLASPDAIEETIEKNVALDRIRIQLGADESIPDTLEEARLLAMGGEVVEKAPIEEQVVDETTGLSGWSVVSVKKTTVRQYDREEKEQAAEKLRQARLEREAERRKMEERRLEEAKLSNADDSALGAYDVWGKGDYKGIDISKDTALSVEDTAKKLAAGNSGGPVPFRKAKKKNKGMLRKTSIEDD</sequence>
<keyword evidence="10" id="KW-1185">Reference proteome</keyword>
<accession>A0A9K3KEC9</accession>
<comment type="caution">
    <text evidence="9">The sequence shown here is derived from an EMBL/GenBank/DDBJ whole genome shotgun (WGS) entry which is preliminary data.</text>
</comment>
<comment type="subcellular location">
    <subcellularLocation>
        <location evidence="1">Nucleus</location>
    </subcellularLocation>
</comment>
<dbReference type="GO" id="GO:0008270">
    <property type="term" value="F:zinc ion binding"/>
    <property type="evidence" value="ECO:0007669"/>
    <property type="project" value="UniProtKB-KW"/>
</dbReference>
<evidence type="ECO:0000256" key="4">
    <source>
        <dbReference type="ARBA" id="ARBA00022833"/>
    </source>
</evidence>
<protein>
    <submittedName>
        <fullName evidence="9">U1 zinc finger domain containing protein</fullName>
    </submittedName>
</protein>
<dbReference type="GO" id="GO:0003723">
    <property type="term" value="F:RNA binding"/>
    <property type="evidence" value="ECO:0007669"/>
    <property type="project" value="TreeGrafter"/>
</dbReference>
<evidence type="ECO:0000256" key="5">
    <source>
        <dbReference type="ARBA" id="ARBA00023242"/>
    </source>
</evidence>
<dbReference type="OrthoDB" id="191651at2759"/>
<feature type="compositionally biased region" description="Basic and acidic residues" evidence="7">
    <location>
        <begin position="50"/>
        <end position="61"/>
    </location>
</feature>
<evidence type="ECO:0000259" key="8">
    <source>
        <dbReference type="PROSITE" id="PS50171"/>
    </source>
</evidence>
<dbReference type="GO" id="GO:0071011">
    <property type="term" value="C:precatalytic spliceosome"/>
    <property type="evidence" value="ECO:0007669"/>
    <property type="project" value="TreeGrafter"/>
</dbReference>
<keyword evidence="2" id="KW-0479">Metal-binding</keyword>
<name>A0A9K3KEC9_9STRA</name>
<feature type="coiled-coil region" evidence="6">
    <location>
        <begin position="346"/>
        <end position="383"/>
    </location>
</feature>
<feature type="compositionally biased region" description="Basic and acidic residues" evidence="7">
    <location>
        <begin position="135"/>
        <end position="164"/>
    </location>
</feature>
<dbReference type="Proteomes" id="UP000693970">
    <property type="component" value="Unassembled WGS sequence"/>
</dbReference>
<dbReference type="GO" id="GO:0000398">
    <property type="term" value="P:mRNA splicing, via spliceosome"/>
    <property type="evidence" value="ECO:0007669"/>
    <property type="project" value="InterPro"/>
</dbReference>
<dbReference type="PANTHER" id="PTHR13173">
    <property type="entry name" value="WW DOMAIN BINDING PROTEIN 4"/>
    <property type="match status" value="1"/>
</dbReference>
<dbReference type="InterPro" id="IPR003604">
    <property type="entry name" value="Matrin/U1-like-C_Znf_C2H2"/>
</dbReference>
<feature type="domain" description="Matrin-type" evidence="8">
    <location>
        <begin position="18"/>
        <end position="49"/>
    </location>
</feature>
<evidence type="ECO:0000313" key="10">
    <source>
        <dbReference type="Proteomes" id="UP000693970"/>
    </source>
</evidence>
<reference evidence="9" key="2">
    <citation type="submission" date="2021-04" db="EMBL/GenBank/DDBJ databases">
        <authorList>
            <person name="Podell S."/>
        </authorList>
    </citation>
    <scope>NUCLEOTIDE SEQUENCE</scope>
    <source>
        <strain evidence="9">Hildebrandi</strain>
    </source>
</reference>
<evidence type="ECO:0000256" key="3">
    <source>
        <dbReference type="ARBA" id="ARBA00022771"/>
    </source>
</evidence>
<reference evidence="9" key="1">
    <citation type="journal article" date="2021" name="Sci. Rep.">
        <title>Diploid genomic architecture of Nitzschia inconspicua, an elite biomass production diatom.</title>
        <authorList>
            <person name="Oliver A."/>
            <person name="Podell S."/>
            <person name="Pinowska A."/>
            <person name="Traller J.C."/>
            <person name="Smith S.R."/>
            <person name="McClure R."/>
            <person name="Beliaev A."/>
            <person name="Bohutskyi P."/>
            <person name="Hill E.A."/>
            <person name="Rabines A."/>
            <person name="Zheng H."/>
            <person name="Allen L.Z."/>
            <person name="Kuo A."/>
            <person name="Grigoriev I.V."/>
            <person name="Allen A.E."/>
            <person name="Hazlebeck D."/>
            <person name="Allen E.E."/>
        </authorList>
    </citation>
    <scope>NUCLEOTIDE SEQUENCE</scope>
    <source>
        <strain evidence="9">Hildebrandi</strain>
    </source>
</reference>
<dbReference type="InterPro" id="IPR040023">
    <property type="entry name" value="WBP4"/>
</dbReference>
<keyword evidence="5" id="KW-0539">Nucleus</keyword>
<keyword evidence="6" id="KW-0175">Coiled coil</keyword>
<evidence type="ECO:0000313" key="9">
    <source>
        <dbReference type="EMBL" id="KAG7342212.1"/>
    </source>
</evidence>
<feature type="compositionally biased region" description="Polar residues" evidence="7">
    <location>
        <begin position="83"/>
        <end position="93"/>
    </location>
</feature>
<dbReference type="InterPro" id="IPR000690">
    <property type="entry name" value="Matrin/U1-C_Znf_C2H2"/>
</dbReference>
<dbReference type="EMBL" id="JAGRRH010000025">
    <property type="protein sequence ID" value="KAG7342212.1"/>
    <property type="molecule type" value="Genomic_DNA"/>
</dbReference>
<dbReference type="AlphaFoldDB" id="A0A9K3KEC9"/>
<evidence type="ECO:0000256" key="1">
    <source>
        <dbReference type="ARBA" id="ARBA00004123"/>
    </source>
</evidence>
<feature type="compositionally biased region" description="Basic residues" evidence="7">
    <location>
        <begin position="433"/>
        <end position="443"/>
    </location>
</feature>
<feature type="compositionally biased region" description="Polar residues" evidence="7">
    <location>
        <begin position="122"/>
        <end position="134"/>
    </location>
</feature>
<feature type="region of interest" description="Disordered" evidence="7">
    <location>
        <begin position="36"/>
        <end position="187"/>
    </location>
</feature>
<gene>
    <name evidence="9" type="ORF">IV203_007304</name>
</gene>
<dbReference type="SMART" id="SM00451">
    <property type="entry name" value="ZnF_U1"/>
    <property type="match status" value="1"/>
</dbReference>
<evidence type="ECO:0000256" key="2">
    <source>
        <dbReference type="ARBA" id="ARBA00022723"/>
    </source>
</evidence>
<keyword evidence="3" id="KW-0863">Zinc-finger</keyword>
<keyword evidence="4" id="KW-0862">Zinc</keyword>
<evidence type="ECO:0000256" key="6">
    <source>
        <dbReference type="SAM" id="Coils"/>
    </source>
</evidence>
<organism evidence="9 10">
    <name type="scientific">Nitzschia inconspicua</name>
    <dbReference type="NCBI Taxonomy" id="303405"/>
    <lineage>
        <taxon>Eukaryota</taxon>
        <taxon>Sar</taxon>
        <taxon>Stramenopiles</taxon>
        <taxon>Ochrophyta</taxon>
        <taxon>Bacillariophyta</taxon>
        <taxon>Bacillariophyceae</taxon>
        <taxon>Bacillariophycidae</taxon>
        <taxon>Bacillariales</taxon>
        <taxon>Bacillariaceae</taxon>
        <taxon>Nitzschia</taxon>
    </lineage>
</organism>